<keyword evidence="3" id="KW-1185">Reference proteome</keyword>
<dbReference type="Proteomes" id="UP001174909">
    <property type="component" value="Unassembled WGS sequence"/>
</dbReference>
<dbReference type="SUPFAM" id="SSF81383">
    <property type="entry name" value="F-box domain"/>
    <property type="match status" value="1"/>
</dbReference>
<proteinExistence type="predicted"/>
<reference evidence="2" key="1">
    <citation type="submission" date="2023-03" db="EMBL/GenBank/DDBJ databases">
        <authorList>
            <person name="Steffen K."/>
            <person name="Cardenas P."/>
        </authorList>
    </citation>
    <scope>NUCLEOTIDE SEQUENCE</scope>
</reference>
<dbReference type="PROSITE" id="PS50181">
    <property type="entry name" value="FBOX"/>
    <property type="match status" value="1"/>
</dbReference>
<feature type="domain" description="F-box" evidence="1">
    <location>
        <begin position="55"/>
        <end position="98"/>
    </location>
</feature>
<sequence>MSAVTASGAGNAALLDQFRRLSEKEQHEHILSLLELVEVHELRSLYNRIRVLLSFDILSQLPVELSAMVLSYLDARLLCAVARCCHNWRTTANRDELW</sequence>
<dbReference type="Gene3D" id="1.20.1280.50">
    <property type="match status" value="1"/>
</dbReference>
<dbReference type="AlphaFoldDB" id="A0AA35SQE6"/>
<keyword evidence="2" id="KW-0131">Cell cycle</keyword>
<dbReference type="GO" id="GO:0051301">
    <property type="term" value="P:cell division"/>
    <property type="evidence" value="ECO:0007669"/>
    <property type="project" value="UniProtKB-KW"/>
</dbReference>
<dbReference type="EMBL" id="CASHTH010002633">
    <property type="protein sequence ID" value="CAI8032826.1"/>
    <property type="molecule type" value="Genomic_DNA"/>
</dbReference>
<keyword evidence="2" id="KW-0132">Cell division</keyword>
<comment type="caution">
    <text evidence="2">The sequence shown here is derived from an EMBL/GenBank/DDBJ whole genome shotgun (WGS) entry which is preliminary data.</text>
</comment>
<evidence type="ECO:0000313" key="2">
    <source>
        <dbReference type="EMBL" id="CAI8032826.1"/>
    </source>
</evidence>
<organism evidence="2 3">
    <name type="scientific">Geodia barretti</name>
    <name type="common">Barrett's horny sponge</name>
    <dbReference type="NCBI Taxonomy" id="519541"/>
    <lineage>
        <taxon>Eukaryota</taxon>
        <taxon>Metazoa</taxon>
        <taxon>Porifera</taxon>
        <taxon>Demospongiae</taxon>
        <taxon>Heteroscleromorpha</taxon>
        <taxon>Tetractinellida</taxon>
        <taxon>Astrophorina</taxon>
        <taxon>Geodiidae</taxon>
        <taxon>Geodia</taxon>
    </lineage>
</organism>
<evidence type="ECO:0000259" key="1">
    <source>
        <dbReference type="PROSITE" id="PS50181"/>
    </source>
</evidence>
<dbReference type="Pfam" id="PF12937">
    <property type="entry name" value="F-box-like"/>
    <property type="match status" value="1"/>
</dbReference>
<dbReference type="InterPro" id="IPR036047">
    <property type="entry name" value="F-box-like_dom_sf"/>
</dbReference>
<dbReference type="InterPro" id="IPR001810">
    <property type="entry name" value="F-box_dom"/>
</dbReference>
<accession>A0AA35SQE6</accession>
<name>A0AA35SQE6_GEOBA</name>
<evidence type="ECO:0000313" key="3">
    <source>
        <dbReference type="Proteomes" id="UP001174909"/>
    </source>
</evidence>
<gene>
    <name evidence="2" type="ORF">GBAR_LOCUS18535</name>
</gene>
<protein>
    <submittedName>
        <fullName evidence="2">Cell division control protein 4</fullName>
    </submittedName>
</protein>